<dbReference type="Proteomes" id="UP000494245">
    <property type="component" value="Unassembled WGS sequence"/>
</dbReference>
<dbReference type="SMART" id="SM01005">
    <property type="entry name" value="Ala_racemase_C"/>
    <property type="match status" value="1"/>
</dbReference>
<evidence type="ECO:0000256" key="7">
    <source>
        <dbReference type="PIRSR" id="PIRSR600821-52"/>
    </source>
</evidence>
<feature type="binding site" evidence="5 7">
    <location>
        <position position="132"/>
    </location>
    <ligand>
        <name>substrate</name>
    </ligand>
</feature>
<evidence type="ECO:0000256" key="2">
    <source>
        <dbReference type="ARBA" id="ARBA00001933"/>
    </source>
</evidence>
<evidence type="ECO:0000256" key="4">
    <source>
        <dbReference type="ARBA" id="ARBA00023235"/>
    </source>
</evidence>
<dbReference type="InterPro" id="IPR009006">
    <property type="entry name" value="Ala_racemase/Decarboxylase_C"/>
</dbReference>
<accession>A0A6V8LS32</accession>
<dbReference type="CDD" id="cd00430">
    <property type="entry name" value="PLPDE_III_AR"/>
    <property type="match status" value="1"/>
</dbReference>
<dbReference type="HAMAP" id="MF_01201">
    <property type="entry name" value="Ala_racemase"/>
    <property type="match status" value="1"/>
</dbReference>
<evidence type="ECO:0000313" key="10">
    <source>
        <dbReference type="Proteomes" id="UP000494245"/>
    </source>
</evidence>
<dbReference type="FunFam" id="3.20.20.10:FF:000002">
    <property type="entry name" value="Alanine racemase"/>
    <property type="match status" value="1"/>
</dbReference>
<dbReference type="EMBL" id="BLTE01000004">
    <property type="protein sequence ID" value="GFK93371.1"/>
    <property type="molecule type" value="Genomic_DNA"/>
</dbReference>
<dbReference type="Pfam" id="PF01168">
    <property type="entry name" value="Ala_racemase_N"/>
    <property type="match status" value="1"/>
</dbReference>
<reference evidence="9 10" key="2">
    <citation type="submission" date="2020-05" db="EMBL/GenBank/DDBJ databases">
        <title>Draft genome sequence of Desulfovibrio sp. strainFSS-1.</title>
        <authorList>
            <person name="Shimoshige H."/>
            <person name="Kobayashi H."/>
            <person name="Maekawa T."/>
        </authorList>
    </citation>
    <scope>NUCLEOTIDE SEQUENCE [LARGE SCALE GENOMIC DNA]</scope>
    <source>
        <strain evidence="9 10">SIID29052-01</strain>
    </source>
</reference>
<comment type="catalytic activity">
    <reaction evidence="1 5">
        <text>L-alanine = D-alanine</text>
        <dbReference type="Rhea" id="RHEA:20249"/>
        <dbReference type="ChEBI" id="CHEBI:57416"/>
        <dbReference type="ChEBI" id="CHEBI:57972"/>
        <dbReference type="EC" id="5.1.1.1"/>
    </reaction>
</comment>
<dbReference type="EC" id="5.1.1.1" evidence="5"/>
<dbReference type="InterPro" id="IPR001608">
    <property type="entry name" value="Ala_racemase_N"/>
</dbReference>
<dbReference type="AlphaFoldDB" id="A0A6V8LS32"/>
<dbReference type="SUPFAM" id="SSF50621">
    <property type="entry name" value="Alanine racemase C-terminal domain-like"/>
    <property type="match status" value="1"/>
</dbReference>
<feature type="active site" description="Proton acceptor; specific for D-alanine" evidence="5">
    <location>
        <position position="36"/>
    </location>
</feature>
<dbReference type="SUPFAM" id="SSF51419">
    <property type="entry name" value="PLP-binding barrel"/>
    <property type="match status" value="1"/>
</dbReference>
<evidence type="ECO:0000256" key="1">
    <source>
        <dbReference type="ARBA" id="ARBA00000316"/>
    </source>
</evidence>
<dbReference type="GO" id="GO:0030632">
    <property type="term" value="P:D-alanine biosynthetic process"/>
    <property type="evidence" value="ECO:0007669"/>
    <property type="project" value="UniProtKB-UniRule"/>
</dbReference>
<evidence type="ECO:0000256" key="3">
    <source>
        <dbReference type="ARBA" id="ARBA00022898"/>
    </source>
</evidence>
<comment type="cofactor">
    <cofactor evidence="2 5 6">
        <name>pyridoxal 5'-phosphate</name>
        <dbReference type="ChEBI" id="CHEBI:597326"/>
    </cofactor>
</comment>
<feature type="binding site" evidence="5 7">
    <location>
        <position position="312"/>
    </location>
    <ligand>
        <name>substrate</name>
    </ligand>
</feature>
<protein>
    <recommendedName>
        <fullName evidence="5">Alanine racemase</fullName>
        <ecNumber evidence="5">5.1.1.1</ecNumber>
    </recommendedName>
</protein>
<evidence type="ECO:0000313" key="9">
    <source>
        <dbReference type="EMBL" id="GFK93371.1"/>
    </source>
</evidence>
<comment type="similarity">
    <text evidence="5">Belongs to the alanine racemase family.</text>
</comment>
<dbReference type="InterPro" id="IPR020622">
    <property type="entry name" value="Ala_racemase_pyridoxalP-BS"/>
</dbReference>
<dbReference type="GO" id="GO:0030170">
    <property type="term" value="F:pyridoxal phosphate binding"/>
    <property type="evidence" value="ECO:0007669"/>
    <property type="project" value="UniProtKB-UniRule"/>
</dbReference>
<dbReference type="PROSITE" id="PS00395">
    <property type="entry name" value="ALANINE_RACEMASE"/>
    <property type="match status" value="1"/>
</dbReference>
<dbReference type="UniPathway" id="UPA00042">
    <property type="reaction ID" value="UER00497"/>
</dbReference>
<feature type="modified residue" description="N6-(pyridoxal phosphate)lysine" evidence="5 6">
    <location>
        <position position="36"/>
    </location>
</feature>
<dbReference type="Gene3D" id="3.20.20.10">
    <property type="entry name" value="Alanine racemase"/>
    <property type="match status" value="1"/>
</dbReference>
<proteinExistence type="inferred from homology"/>
<dbReference type="RefSeq" id="WP_173082333.1">
    <property type="nucleotide sequence ID" value="NZ_BLTE01000004.1"/>
</dbReference>
<comment type="caution">
    <text evidence="9">The sequence shown here is derived from an EMBL/GenBank/DDBJ whole genome shotgun (WGS) entry which is preliminary data.</text>
</comment>
<feature type="active site" description="Proton acceptor; specific for L-alanine" evidence="5">
    <location>
        <position position="264"/>
    </location>
</feature>
<evidence type="ECO:0000256" key="5">
    <source>
        <dbReference type="HAMAP-Rule" id="MF_01201"/>
    </source>
</evidence>
<keyword evidence="3 5" id="KW-0663">Pyridoxal phosphate</keyword>
<dbReference type="NCBIfam" id="TIGR00492">
    <property type="entry name" value="alr"/>
    <property type="match status" value="1"/>
</dbReference>
<dbReference type="InterPro" id="IPR011079">
    <property type="entry name" value="Ala_racemase_C"/>
</dbReference>
<evidence type="ECO:0000256" key="6">
    <source>
        <dbReference type="PIRSR" id="PIRSR600821-50"/>
    </source>
</evidence>
<dbReference type="InterPro" id="IPR000821">
    <property type="entry name" value="Ala_racemase"/>
</dbReference>
<dbReference type="GO" id="GO:0005829">
    <property type="term" value="C:cytosol"/>
    <property type="evidence" value="ECO:0007669"/>
    <property type="project" value="TreeGrafter"/>
</dbReference>
<feature type="domain" description="Alanine racemase C-terminal" evidence="8">
    <location>
        <begin position="243"/>
        <end position="370"/>
    </location>
</feature>
<dbReference type="GO" id="GO:0008784">
    <property type="term" value="F:alanine racemase activity"/>
    <property type="evidence" value="ECO:0007669"/>
    <property type="project" value="UniProtKB-UniRule"/>
</dbReference>
<gene>
    <name evidence="9" type="primary">alr</name>
    <name evidence="9" type="ORF">NNJEOMEG_01203</name>
</gene>
<dbReference type="PANTHER" id="PTHR30511">
    <property type="entry name" value="ALANINE RACEMASE"/>
    <property type="match status" value="1"/>
</dbReference>
<evidence type="ECO:0000259" key="8">
    <source>
        <dbReference type="SMART" id="SM01005"/>
    </source>
</evidence>
<comment type="pathway">
    <text evidence="5">Amino-acid biosynthesis; D-alanine biosynthesis; D-alanine from L-alanine: step 1/1.</text>
</comment>
<sequence>MAIPWNKVTAVIDLADIVHNYKLLNARSGNAVPVVKADAYGHGLAQVAQVLAQEGAETFAVGTVEEAQALRASGHARNVLALLGPVDQADVRLAREARIVPFLHCFEQLDLLAAQPGAPLEVALKFDTGMRRLGFTLEDVPALAQRLEALPGVKAAYVCSHLATADEPAAHDYAREQGREFAAVREALAARGIRPRASIANSAGILAHPELHLDFQRAGVALYGTNPFQGTPLAHLGEGLRTAMQVRTKILSVHALKAGQTISYGRTYTAERDMTVAIAAAGYADAYSRGLSGRAGMCVNGRRAPVLGRVCMQMTAVDVSGIEGVAPGGDAWLLGGEGKGRVSAEELAGWWGSITYEVFCMLGLNRREYA</sequence>
<dbReference type="Gene3D" id="2.40.37.10">
    <property type="entry name" value="Lyase, Ornithine Decarboxylase, Chain A, domain 1"/>
    <property type="match status" value="1"/>
</dbReference>
<dbReference type="Pfam" id="PF00842">
    <property type="entry name" value="Ala_racemase_C"/>
    <property type="match status" value="1"/>
</dbReference>
<dbReference type="PRINTS" id="PR00992">
    <property type="entry name" value="ALARACEMASE"/>
</dbReference>
<keyword evidence="4 5" id="KW-0413">Isomerase</keyword>
<organism evidence="9 10">
    <name type="scientific">Fundidesulfovibrio magnetotacticus</name>
    <dbReference type="NCBI Taxonomy" id="2730080"/>
    <lineage>
        <taxon>Bacteria</taxon>
        <taxon>Pseudomonadati</taxon>
        <taxon>Thermodesulfobacteriota</taxon>
        <taxon>Desulfovibrionia</taxon>
        <taxon>Desulfovibrionales</taxon>
        <taxon>Desulfovibrionaceae</taxon>
        <taxon>Fundidesulfovibrio</taxon>
    </lineage>
</organism>
<name>A0A6V8LS32_9BACT</name>
<reference evidence="9 10" key="1">
    <citation type="submission" date="2020-04" db="EMBL/GenBank/DDBJ databases">
        <authorList>
            <consortium name="Desulfovibrio sp. FSS-1 genome sequencing consortium"/>
            <person name="Shimoshige H."/>
            <person name="Kobayashi H."/>
            <person name="Maekawa T."/>
        </authorList>
    </citation>
    <scope>NUCLEOTIDE SEQUENCE [LARGE SCALE GENOMIC DNA]</scope>
    <source>
        <strain evidence="9 10">SIID29052-01</strain>
    </source>
</reference>
<comment type="function">
    <text evidence="5">Catalyzes the interconversion of L-alanine and D-alanine. May also act on other amino acids.</text>
</comment>
<keyword evidence="10" id="KW-1185">Reference proteome</keyword>
<dbReference type="PANTHER" id="PTHR30511:SF0">
    <property type="entry name" value="ALANINE RACEMASE, CATABOLIC-RELATED"/>
    <property type="match status" value="1"/>
</dbReference>
<dbReference type="InterPro" id="IPR029066">
    <property type="entry name" value="PLP-binding_barrel"/>
</dbReference>